<feature type="non-terminal residue" evidence="1">
    <location>
        <position position="1"/>
    </location>
</feature>
<gene>
    <name evidence="1" type="ORF">TPC1_12693</name>
</gene>
<dbReference type="InterPro" id="IPR026906">
    <property type="entry name" value="LRR_5"/>
</dbReference>
<dbReference type="Pfam" id="PF13306">
    <property type="entry name" value="LRR_5"/>
    <property type="match status" value="1"/>
</dbReference>
<evidence type="ECO:0000313" key="1">
    <source>
        <dbReference type="EMBL" id="JAP94597.1"/>
    </source>
</evidence>
<protein>
    <submittedName>
        <fullName evidence="1">Leucine rich repeats-containing protein</fullName>
    </submittedName>
</protein>
<dbReference type="Gene3D" id="3.80.10.10">
    <property type="entry name" value="Ribonuclease Inhibitor"/>
    <property type="match status" value="1"/>
</dbReference>
<dbReference type="InterPro" id="IPR032675">
    <property type="entry name" value="LRR_dom_sf"/>
</dbReference>
<proteinExistence type="predicted"/>
<dbReference type="SUPFAM" id="SSF52058">
    <property type="entry name" value="L domain-like"/>
    <property type="match status" value="1"/>
</dbReference>
<reference evidence="1" key="1">
    <citation type="submission" date="2015-07" db="EMBL/GenBank/DDBJ databases">
        <title>Adaptation to a free-living lifestyle via gene acquisitions in the diplomonad Trepomonas sp. PC1.</title>
        <authorList>
            <person name="Xu F."/>
            <person name="Jerlstrom-Hultqvist J."/>
            <person name="Kolisko M."/>
            <person name="Simpson A.G.B."/>
            <person name="Roger A.J."/>
            <person name="Svard S.G."/>
            <person name="Andersson J.O."/>
        </authorList>
    </citation>
    <scope>NUCLEOTIDE SEQUENCE</scope>
    <source>
        <strain evidence="1">PC1</strain>
    </source>
</reference>
<sequence length="301" mass="34941">YVNSQQNIDIQRLLQKQAKICFLRAPEADIKLDYKVEISADTKPPSNGNYEVKDPFPTFEEAITEFQQYRPALSKNHHKLNERFVIKSNKIDMHSILESVERFNSTQIIRGLILTNLDIFPSQAFFEQKKIIFAFCPKAKVVGSRAFYDCSALRRFISKNLQEVHSQAFTGCLSLSDISTKNIILAKNQCFQYCHSLVNIKFDKLEHLSTNMFEYCPGLKQLICPALKSVDPKAFDRCISDVNVVTNFVPKKKIKHGKFSQVQLRFQEVLVDDFHERKNMLKTLRGQHTKMIYINKMSKFQ</sequence>
<dbReference type="EMBL" id="GDID01002009">
    <property type="protein sequence ID" value="JAP94597.1"/>
    <property type="molecule type" value="Transcribed_RNA"/>
</dbReference>
<dbReference type="AlphaFoldDB" id="A0A146KDM4"/>
<name>A0A146KDM4_9EUKA</name>
<organism evidence="1">
    <name type="scientific">Trepomonas sp. PC1</name>
    <dbReference type="NCBI Taxonomy" id="1076344"/>
    <lineage>
        <taxon>Eukaryota</taxon>
        <taxon>Metamonada</taxon>
        <taxon>Diplomonadida</taxon>
        <taxon>Hexamitidae</taxon>
        <taxon>Hexamitinae</taxon>
        <taxon>Trepomonas</taxon>
    </lineage>
</organism>
<accession>A0A146KDM4</accession>